<reference evidence="10" key="1">
    <citation type="journal article" date="2014" name="Front. Microbiol.">
        <title>High frequency of phylogenetically diverse reductive dehalogenase-homologous genes in deep subseafloor sedimentary metagenomes.</title>
        <authorList>
            <person name="Kawai M."/>
            <person name="Futagami T."/>
            <person name="Toyoda A."/>
            <person name="Takaki Y."/>
            <person name="Nishi S."/>
            <person name="Hori S."/>
            <person name="Arai W."/>
            <person name="Tsubouchi T."/>
            <person name="Morono Y."/>
            <person name="Uchiyama I."/>
            <person name="Ito T."/>
            <person name="Fujiyama A."/>
            <person name="Inagaki F."/>
            <person name="Takami H."/>
        </authorList>
    </citation>
    <scope>NUCLEOTIDE SEQUENCE</scope>
    <source>
        <strain evidence="10">Expedition CK06-06</strain>
    </source>
</reference>
<feature type="non-terminal residue" evidence="10">
    <location>
        <position position="273"/>
    </location>
</feature>
<dbReference type="GO" id="GO:0015667">
    <property type="term" value="F:site-specific DNA-methyltransferase (cytosine-N4-specific) activity"/>
    <property type="evidence" value="ECO:0007669"/>
    <property type="project" value="UniProtKB-EC"/>
</dbReference>
<dbReference type="SUPFAM" id="SSF53335">
    <property type="entry name" value="S-adenosyl-L-methionine-dependent methyltransferases"/>
    <property type="match status" value="1"/>
</dbReference>
<dbReference type="PRINTS" id="PR00508">
    <property type="entry name" value="S21N4MTFRASE"/>
</dbReference>
<dbReference type="EC" id="2.1.1.113" evidence="2"/>
<proteinExistence type="inferred from homology"/>
<keyword evidence="3" id="KW-0489">Methyltransferase</keyword>
<dbReference type="InterPro" id="IPR017985">
    <property type="entry name" value="MeTrfase_CN4_CS"/>
</dbReference>
<dbReference type="Gene3D" id="3.40.50.150">
    <property type="entry name" value="Vaccinia Virus protein VP39"/>
    <property type="match status" value="1"/>
</dbReference>
<dbReference type="InterPro" id="IPR002941">
    <property type="entry name" value="DNA_methylase_N4/N6"/>
</dbReference>
<comment type="catalytic activity">
    <reaction evidence="8">
        <text>a 2'-deoxycytidine in DNA + S-adenosyl-L-methionine = an N(4)-methyl-2'-deoxycytidine in DNA + S-adenosyl-L-homocysteine + H(+)</text>
        <dbReference type="Rhea" id="RHEA:16857"/>
        <dbReference type="Rhea" id="RHEA-COMP:11369"/>
        <dbReference type="Rhea" id="RHEA-COMP:13674"/>
        <dbReference type="ChEBI" id="CHEBI:15378"/>
        <dbReference type="ChEBI" id="CHEBI:57856"/>
        <dbReference type="ChEBI" id="CHEBI:59789"/>
        <dbReference type="ChEBI" id="CHEBI:85452"/>
        <dbReference type="ChEBI" id="CHEBI:137933"/>
        <dbReference type="EC" id="2.1.1.113"/>
    </reaction>
</comment>
<keyword evidence="4" id="KW-0808">Transferase</keyword>
<evidence type="ECO:0000256" key="5">
    <source>
        <dbReference type="ARBA" id="ARBA00022691"/>
    </source>
</evidence>
<keyword evidence="5" id="KW-0949">S-adenosyl-L-methionine</keyword>
<evidence type="ECO:0000256" key="7">
    <source>
        <dbReference type="ARBA" id="ARBA00023125"/>
    </source>
</evidence>
<gene>
    <name evidence="10" type="ORF">S06H3_14601</name>
</gene>
<evidence type="ECO:0000259" key="9">
    <source>
        <dbReference type="Pfam" id="PF01555"/>
    </source>
</evidence>
<dbReference type="InterPro" id="IPR029063">
    <property type="entry name" value="SAM-dependent_MTases_sf"/>
</dbReference>
<dbReference type="Pfam" id="PF01555">
    <property type="entry name" value="N6_N4_Mtase"/>
    <property type="match status" value="1"/>
</dbReference>
<keyword evidence="7" id="KW-0238">DNA-binding</keyword>
<dbReference type="GO" id="GO:0032259">
    <property type="term" value="P:methylation"/>
    <property type="evidence" value="ECO:0007669"/>
    <property type="project" value="UniProtKB-KW"/>
</dbReference>
<name>X1KBV6_9ZZZZ</name>
<dbReference type="GO" id="GO:0009307">
    <property type="term" value="P:DNA restriction-modification system"/>
    <property type="evidence" value="ECO:0007669"/>
    <property type="project" value="UniProtKB-KW"/>
</dbReference>
<organism evidence="10">
    <name type="scientific">marine sediment metagenome</name>
    <dbReference type="NCBI Taxonomy" id="412755"/>
    <lineage>
        <taxon>unclassified sequences</taxon>
        <taxon>metagenomes</taxon>
        <taxon>ecological metagenomes</taxon>
    </lineage>
</organism>
<comment type="caution">
    <text evidence="10">The sequence shown here is derived from an EMBL/GenBank/DDBJ whole genome shotgun (WGS) entry which is preliminary data.</text>
</comment>
<dbReference type="AlphaFoldDB" id="X1KBV6"/>
<comment type="similarity">
    <text evidence="1">Belongs to the N(4)/N(6)-methyltransferase family. N(4) subfamily.</text>
</comment>
<dbReference type="InterPro" id="IPR001091">
    <property type="entry name" value="RM_Methyltransferase"/>
</dbReference>
<evidence type="ECO:0000256" key="4">
    <source>
        <dbReference type="ARBA" id="ARBA00022679"/>
    </source>
</evidence>
<sequence>MKWPEDFINRIICGDHLIAIKDFLNDVIDLTVTSPPYEELRDYRGFIFDHKKLIKELFRITKIGGVLVWVVGDQTIDGSESGNSFRQALYAKEIGFNLHDTMIYEKNNCRYPAGRRSVRYSNFFEYMFVFSKEKPKTINLIKDRKNRWAGTKGFGLQSFRQKNGSLLRENHNGISRKKRTDFYGCRRNIWRMNTGYGYSTKDKIAFEHPAIFPEQLAQDHIISWSDKNDIVLDPMCGSGTTCKMAKKLGRRFIGIDVSPEYCEITRKRVNSIP</sequence>
<dbReference type="PROSITE" id="PS00093">
    <property type="entry name" value="N4_MTASE"/>
    <property type="match status" value="1"/>
</dbReference>
<feature type="domain" description="DNA methylase N-4/N-6" evidence="9">
    <location>
        <begin position="28"/>
        <end position="266"/>
    </location>
</feature>
<evidence type="ECO:0000256" key="8">
    <source>
        <dbReference type="ARBA" id="ARBA00049120"/>
    </source>
</evidence>
<dbReference type="GO" id="GO:0008170">
    <property type="term" value="F:N-methyltransferase activity"/>
    <property type="evidence" value="ECO:0007669"/>
    <property type="project" value="InterPro"/>
</dbReference>
<keyword evidence="6" id="KW-0680">Restriction system</keyword>
<evidence type="ECO:0000256" key="3">
    <source>
        <dbReference type="ARBA" id="ARBA00022603"/>
    </source>
</evidence>
<dbReference type="GO" id="GO:0003677">
    <property type="term" value="F:DNA binding"/>
    <property type="evidence" value="ECO:0007669"/>
    <property type="project" value="UniProtKB-KW"/>
</dbReference>
<accession>X1KBV6</accession>
<evidence type="ECO:0000256" key="6">
    <source>
        <dbReference type="ARBA" id="ARBA00022747"/>
    </source>
</evidence>
<dbReference type="CDD" id="cd02440">
    <property type="entry name" value="AdoMet_MTases"/>
    <property type="match status" value="1"/>
</dbReference>
<dbReference type="EMBL" id="BARV01007146">
    <property type="protein sequence ID" value="GAI04103.1"/>
    <property type="molecule type" value="Genomic_DNA"/>
</dbReference>
<evidence type="ECO:0000313" key="10">
    <source>
        <dbReference type="EMBL" id="GAI04103.1"/>
    </source>
</evidence>
<evidence type="ECO:0000256" key="1">
    <source>
        <dbReference type="ARBA" id="ARBA00010203"/>
    </source>
</evidence>
<protein>
    <recommendedName>
        <fullName evidence="2">site-specific DNA-methyltransferase (cytosine-N(4)-specific)</fullName>
        <ecNumber evidence="2">2.1.1.113</ecNumber>
    </recommendedName>
</protein>
<evidence type="ECO:0000256" key="2">
    <source>
        <dbReference type="ARBA" id="ARBA00012185"/>
    </source>
</evidence>